<evidence type="ECO:0000313" key="7">
    <source>
        <dbReference type="Proteomes" id="UP000218890"/>
    </source>
</evidence>
<name>A0A110B5R3_HALHR</name>
<dbReference type="KEGG" id="hhk:HH1059_20440"/>
<dbReference type="PANTHER" id="PTHR43774:SF1">
    <property type="entry name" value="PEPTIDE METHIONINE SULFOXIDE REDUCTASE MSRA 2"/>
    <property type="match status" value="1"/>
</dbReference>
<dbReference type="NCBIfam" id="TIGR00401">
    <property type="entry name" value="msrA"/>
    <property type="match status" value="1"/>
</dbReference>
<comment type="similarity">
    <text evidence="4">Belongs to the MsrA Met sulfoxide reductase family.</text>
</comment>
<keyword evidence="1 4" id="KW-0560">Oxidoreductase</keyword>
<accession>A0A110B5R3</accession>
<evidence type="ECO:0000259" key="5">
    <source>
        <dbReference type="Pfam" id="PF01625"/>
    </source>
</evidence>
<gene>
    <name evidence="4 6" type="primary">msrA</name>
    <name evidence="6" type="ORF">HH1059_20440</name>
</gene>
<evidence type="ECO:0000256" key="1">
    <source>
        <dbReference type="ARBA" id="ARBA00023002"/>
    </source>
</evidence>
<dbReference type="SUPFAM" id="SSF55068">
    <property type="entry name" value="Peptide methionine sulfoxide reductase"/>
    <property type="match status" value="1"/>
</dbReference>
<dbReference type="EC" id="1.8.4.11" evidence="4"/>
<dbReference type="RefSeq" id="WP_338033905.1">
    <property type="nucleotide sequence ID" value="NZ_AP017372.2"/>
</dbReference>
<dbReference type="GO" id="GO:0033744">
    <property type="term" value="F:L-methionine:thioredoxin-disulfide S-oxidoreductase activity"/>
    <property type="evidence" value="ECO:0007669"/>
    <property type="project" value="RHEA"/>
</dbReference>
<dbReference type="GO" id="GO:0008113">
    <property type="term" value="F:peptide-methionine (S)-S-oxide reductase activity"/>
    <property type="evidence" value="ECO:0007669"/>
    <property type="project" value="UniProtKB-UniRule"/>
</dbReference>
<dbReference type="Gene3D" id="3.30.1060.10">
    <property type="entry name" value="Peptide methionine sulphoxide reductase MsrA"/>
    <property type="match status" value="1"/>
</dbReference>
<dbReference type="InterPro" id="IPR002569">
    <property type="entry name" value="Met_Sox_Rdtase_MsrA_dom"/>
</dbReference>
<feature type="domain" description="Peptide methionine sulphoxide reductase MsrA" evidence="5">
    <location>
        <begin position="5"/>
        <end position="156"/>
    </location>
</feature>
<dbReference type="EMBL" id="AP017372">
    <property type="protein sequence ID" value="BAU58751.1"/>
    <property type="molecule type" value="Genomic_DNA"/>
</dbReference>
<dbReference type="AlphaFoldDB" id="A0A110B5R3"/>
<evidence type="ECO:0000256" key="2">
    <source>
        <dbReference type="ARBA" id="ARBA00047806"/>
    </source>
</evidence>
<feature type="active site" evidence="4">
    <location>
        <position position="11"/>
    </location>
</feature>
<dbReference type="Pfam" id="PF01625">
    <property type="entry name" value="PMSR"/>
    <property type="match status" value="1"/>
</dbReference>
<protein>
    <recommendedName>
        <fullName evidence="4">Peptide methionine sulfoxide reductase MsrA</fullName>
        <shortName evidence="4">Protein-methionine-S-oxide reductase</shortName>
        <ecNumber evidence="4">1.8.4.11</ecNumber>
    </recommendedName>
    <alternativeName>
        <fullName evidence="4">Peptide-methionine (S)-S-oxide reductase</fullName>
        <shortName evidence="4">Peptide Met(O) reductase</shortName>
    </alternativeName>
</protein>
<proteinExistence type="inferred from homology"/>
<keyword evidence="7" id="KW-1185">Reference proteome</keyword>
<evidence type="ECO:0000313" key="6">
    <source>
        <dbReference type="EMBL" id="BAU58751.1"/>
    </source>
</evidence>
<reference evidence="6" key="1">
    <citation type="submission" date="2016-02" db="EMBL/GenBank/DDBJ databases">
        <title>Halorhodospira halochloris DSM-1059 complete genome, version 2.</title>
        <authorList>
            <person name="Tsukatani Y."/>
        </authorList>
    </citation>
    <scope>NUCLEOTIDE SEQUENCE</scope>
    <source>
        <strain evidence="6">DSM 1059</strain>
    </source>
</reference>
<sequence>MSRSITVGGGCFWCIEGVFQQLPAVHQAISGYAGGESPDPSYREVCSGRTGHAEVVQVNFDPEQVEERALMELFFAIHDPTLHNRQGPDVGSQYRSIILYADKEQRQTAEAVIKEIGAAGEYSAPIVTELVPLTTFYPAEEMHQRYYEAAPEAPYCRSMIAPKIAKARERFPRLFDGWAN</sequence>
<dbReference type="Proteomes" id="UP000218890">
    <property type="component" value="Chromosome"/>
</dbReference>
<comment type="catalytic activity">
    <reaction evidence="2 4">
        <text>L-methionyl-[protein] + [thioredoxin]-disulfide + H2O = L-methionyl-(S)-S-oxide-[protein] + [thioredoxin]-dithiol</text>
        <dbReference type="Rhea" id="RHEA:14217"/>
        <dbReference type="Rhea" id="RHEA-COMP:10698"/>
        <dbReference type="Rhea" id="RHEA-COMP:10700"/>
        <dbReference type="Rhea" id="RHEA-COMP:12313"/>
        <dbReference type="Rhea" id="RHEA-COMP:12315"/>
        <dbReference type="ChEBI" id="CHEBI:15377"/>
        <dbReference type="ChEBI" id="CHEBI:16044"/>
        <dbReference type="ChEBI" id="CHEBI:29950"/>
        <dbReference type="ChEBI" id="CHEBI:44120"/>
        <dbReference type="ChEBI" id="CHEBI:50058"/>
        <dbReference type="EC" id="1.8.4.11"/>
    </reaction>
</comment>
<comment type="function">
    <text evidence="4">Has an important function as a repair enzyme for proteins that have been inactivated by oxidation. Catalyzes the reversible oxidation-reduction of methionine sulfoxide in proteins to methionine.</text>
</comment>
<dbReference type="PANTHER" id="PTHR43774">
    <property type="entry name" value="PEPTIDE METHIONINE SULFOXIDE REDUCTASE"/>
    <property type="match status" value="1"/>
</dbReference>
<evidence type="ECO:0000256" key="3">
    <source>
        <dbReference type="ARBA" id="ARBA00048782"/>
    </source>
</evidence>
<dbReference type="HAMAP" id="MF_01401">
    <property type="entry name" value="MsrA"/>
    <property type="match status" value="1"/>
</dbReference>
<organism evidence="6 7">
    <name type="scientific">Halorhodospira halochloris</name>
    <name type="common">Ectothiorhodospira halochloris</name>
    <dbReference type="NCBI Taxonomy" id="1052"/>
    <lineage>
        <taxon>Bacteria</taxon>
        <taxon>Pseudomonadati</taxon>
        <taxon>Pseudomonadota</taxon>
        <taxon>Gammaproteobacteria</taxon>
        <taxon>Chromatiales</taxon>
        <taxon>Ectothiorhodospiraceae</taxon>
        <taxon>Halorhodospira</taxon>
    </lineage>
</organism>
<evidence type="ECO:0000256" key="4">
    <source>
        <dbReference type="HAMAP-Rule" id="MF_01401"/>
    </source>
</evidence>
<comment type="catalytic activity">
    <reaction evidence="3 4">
        <text>[thioredoxin]-disulfide + L-methionine + H2O = L-methionine (S)-S-oxide + [thioredoxin]-dithiol</text>
        <dbReference type="Rhea" id="RHEA:19993"/>
        <dbReference type="Rhea" id="RHEA-COMP:10698"/>
        <dbReference type="Rhea" id="RHEA-COMP:10700"/>
        <dbReference type="ChEBI" id="CHEBI:15377"/>
        <dbReference type="ChEBI" id="CHEBI:29950"/>
        <dbReference type="ChEBI" id="CHEBI:50058"/>
        <dbReference type="ChEBI" id="CHEBI:57844"/>
        <dbReference type="ChEBI" id="CHEBI:58772"/>
        <dbReference type="EC" id="1.8.4.11"/>
    </reaction>
</comment>
<dbReference type="InterPro" id="IPR036509">
    <property type="entry name" value="Met_Sox_Rdtase_MsrA_sf"/>
</dbReference>